<evidence type="ECO:0000313" key="5">
    <source>
        <dbReference type="EMBL" id="KMW57581.1"/>
    </source>
</evidence>
<dbReference type="InterPro" id="IPR000182">
    <property type="entry name" value="GNAT_dom"/>
</dbReference>
<proteinExistence type="inferred from homology"/>
<dbReference type="EMBL" id="LFTY01000002">
    <property type="protein sequence ID" value="KMW57581.1"/>
    <property type="molecule type" value="Genomic_DNA"/>
</dbReference>
<feature type="domain" description="N-acetyltransferase" evidence="4">
    <location>
        <begin position="180"/>
        <end position="339"/>
    </location>
</feature>
<keyword evidence="6" id="KW-1185">Reference proteome</keyword>
<sequence length="345" mass="38609">MTSTQDIETARLALRMLRPEDAPWIAREIANPAVHRWLTSPPCPYTEQDGREFIEMFQDNPRYRVITQGGAPLGVISMGDTKGPSYELGYWLRQSAWGQGIMSEAARALVDWHWQRSKAPLISGWVKGNAGSAQILTQLGFTYTKEIKRWVNFFGEDRDLICVRLEGPHVPLFTCRTERLVLNAVTLEDLPVIHREHGRPETARMLASAIPNWTLEQARDWLTGRLVPGRQGFSRAIRLHDGTYVGSIGCGGPEMSLGYVISKAHCGQGYVTEALRAFLPAAFAQWQDLDEITADAFTDNPASARILEKLGFEPRGQGMGDSKGRLEPAPVNLYRLTRAQMDAMQ</sequence>
<dbReference type="AlphaFoldDB" id="A0A0J9E440"/>
<comment type="similarity">
    <text evidence="3">Belongs to the acetyltransferase family. RimJ subfamily.</text>
</comment>
<keyword evidence="5" id="KW-0689">Ribosomal protein</keyword>
<dbReference type="PROSITE" id="PS51186">
    <property type="entry name" value="GNAT"/>
    <property type="match status" value="2"/>
</dbReference>
<organism evidence="5 6">
    <name type="scientific">Candidatus Rhodobacter oscarellae</name>
    <dbReference type="NCBI Taxonomy" id="1675527"/>
    <lineage>
        <taxon>Bacteria</taxon>
        <taxon>Pseudomonadati</taxon>
        <taxon>Pseudomonadota</taxon>
        <taxon>Alphaproteobacteria</taxon>
        <taxon>Rhodobacterales</taxon>
        <taxon>Rhodobacter group</taxon>
        <taxon>Rhodobacter</taxon>
    </lineage>
</organism>
<dbReference type="Pfam" id="PF13302">
    <property type="entry name" value="Acetyltransf_3"/>
    <property type="match status" value="2"/>
</dbReference>
<dbReference type="PANTHER" id="PTHR43792">
    <property type="entry name" value="GNAT FAMILY, PUTATIVE (AFU_ORTHOLOGUE AFUA_3G00765)-RELATED-RELATED"/>
    <property type="match status" value="1"/>
</dbReference>
<evidence type="ECO:0000256" key="2">
    <source>
        <dbReference type="ARBA" id="ARBA00023315"/>
    </source>
</evidence>
<evidence type="ECO:0000256" key="3">
    <source>
        <dbReference type="ARBA" id="ARBA00038502"/>
    </source>
</evidence>
<dbReference type="InterPro" id="IPR016181">
    <property type="entry name" value="Acyl_CoA_acyltransferase"/>
</dbReference>
<protein>
    <submittedName>
        <fullName evidence="5">50S ribosomal protein acetyltransferase</fullName>
    </submittedName>
</protein>
<dbReference type="OrthoDB" id="9804153at2"/>
<dbReference type="Gene3D" id="3.40.630.30">
    <property type="match status" value="2"/>
</dbReference>
<name>A0A0J9E440_9RHOB</name>
<reference evidence="5 6" key="1">
    <citation type="submission" date="2015-06" db="EMBL/GenBank/DDBJ databases">
        <title>Draft genome sequence of an Alphaproteobacteria species associated to the Mediterranean sponge Oscarella lobularis.</title>
        <authorList>
            <person name="Jourda C."/>
            <person name="Santini S."/>
            <person name="Claverie J.-M."/>
        </authorList>
    </citation>
    <scope>NUCLEOTIDE SEQUENCE [LARGE SCALE GENOMIC DNA]</scope>
    <source>
        <strain evidence="5">IGS</strain>
    </source>
</reference>
<dbReference type="InterPro" id="IPR051531">
    <property type="entry name" value="N-acetyltransferase"/>
</dbReference>
<dbReference type="PANTHER" id="PTHR43792:SF8">
    <property type="entry name" value="[RIBOSOMAL PROTEIN US5]-ALANINE N-ACETYLTRANSFERASE"/>
    <property type="match status" value="1"/>
</dbReference>
<dbReference type="PATRIC" id="fig|1675527.3.peg.2671"/>
<feature type="domain" description="N-acetyltransferase" evidence="4">
    <location>
        <begin position="12"/>
        <end position="161"/>
    </location>
</feature>
<dbReference type="Proteomes" id="UP000037178">
    <property type="component" value="Unassembled WGS sequence"/>
</dbReference>
<keyword evidence="1 5" id="KW-0808">Transferase</keyword>
<evidence type="ECO:0000259" key="4">
    <source>
        <dbReference type="PROSITE" id="PS51186"/>
    </source>
</evidence>
<accession>A0A0J9E440</accession>
<dbReference type="GO" id="GO:0016747">
    <property type="term" value="F:acyltransferase activity, transferring groups other than amino-acyl groups"/>
    <property type="evidence" value="ECO:0007669"/>
    <property type="project" value="InterPro"/>
</dbReference>
<dbReference type="RefSeq" id="WP_049643292.1">
    <property type="nucleotide sequence ID" value="NZ_LFTY01000002.1"/>
</dbReference>
<keyword evidence="5" id="KW-0687">Ribonucleoprotein</keyword>
<dbReference type="STRING" id="1675527.AIOL_002546"/>
<dbReference type="GO" id="GO:0005840">
    <property type="term" value="C:ribosome"/>
    <property type="evidence" value="ECO:0007669"/>
    <property type="project" value="UniProtKB-KW"/>
</dbReference>
<keyword evidence="2" id="KW-0012">Acyltransferase</keyword>
<evidence type="ECO:0000256" key="1">
    <source>
        <dbReference type="ARBA" id="ARBA00022679"/>
    </source>
</evidence>
<evidence type="ECO:0000313" key="6">
    <source>
        <dbReference type="Proteomes" id="UP000037178"/>
    </source>
</evidence>
<gene>
    <name evidence="5" type="ORF">AIOL_002546</name>
</gene>
<dbReference type="SUPFAM" id="SSF55729">
    <property type="entry name" value="Acyl-CoA N-acyltransferases (Nat)"/>
    <property type="match status" value="2"/>
</dbReference>
<comment type="caution">
    <text evidence="5">The sequence shown here is derived from an EMBL/GenBank/DDBJ whole genome shotgun (WGS) entry which is preliminary data.</text>
</comment>